<dbReference type="AlphaFoldDB" id="A0A3P5XRL8"/>
<sequence>MTESYNQTVSTITYIDVERKMGWFEQNHQHSVHVINLYANAISTTSHTFKLENVLDMSYRPFSDGTGLFYLHTNQGVFTYKVDTNPNDFILAYKKLRGDYSPF</sequence>
<name>A0A3P5XRL8_9BACL</name>
<evidence type="ECO:0000313" key="2">
    <source>
        <dbReference type="Proteomes" id="UP000270468"/>
    </source>
</evidence>
<gene>
    <name evidence="1" type="ORF">FILTAD_02944</name>
</gene>
<keyword evidence="2" id="KW-1185">Reference proteome</keyword>
<dbReference type="EMBL" id="UXAV01000045">
    <property type="protein sequence ID" value="VDC33534.1"/>
    <property type="molecule type" value="Genomic_DNA"/>
</dbReference>
<evidence type="ECO:0000313" key="1">
    <source>
        <dbReference type="EMBL" id="VDC33534.1"/>
    </source>
</evidence>
<dbReference type="RefSeq" id="WP_124071750.1">
    <property type="nucleotide sequence ID" value="NZ_CBCRXF010000004.1"/>
</dbReference>
<dbReference type="OrthoDB" id="2691759at2"/>
<protein>
    <submittedName>
        <fullName evidence="1">Uncharacterized protein</fullName>
    </submittedName>
</protein>
<dbReference type="Proteomes" id="UP000270468">
    <property type="component" value="Unassembled WGS sequence"/>
</dbReference>
<reference evidence="1 2" key="1">
    <citation type="submission" date="2018-11" db="EMBL/GenBank/DDBJ databases">
        <authorList>
            <person name="Criscuolo A."/>
        </authorList>
    </citation>
    <scope>NUCLEOTIDE SEQUENCE [LARGE SCALE GENOMIC DNA]</scope>
    <source>
        <strain evidence="1">ATB-66</strain>
    </source>
</reference>
<accession>A0A3P5XRL8</accession>
<proteinExistence type="predicted"/>
<organism evidence="1 2">
    <name type="scientific">Filibacter tadaridae</name>
    <dbReference type="NCBI Taxonomy" id="2483811"/>
    <lineage>
        <taxon>Bacteria</taxon>
        <taxon>Bacillati</taxon>
        <taxon>Bacillota</taxon>
        <taxon>Bacilli</taxon>
        <taxon>Bacillales</taxon>
        <taxon>Caryophanaceae</taxon>
        <taxon>Filibacter</taxon>
    </lineage>
</organism>